<dbReference type="PANTHER" id="PTHR43280">
    <property type="entry name" value="ARAC-FAMILY TRANSCRIPTIONAL REGULATOR"/>
    <property type="match status" value="1"/>
</dbReference>
<dbReference type="PROSITE" id="PS00041">
    <property type="entry name" value="HTH_ARAC_FAMILY_1"/>
    <property type="match status" value="1"/>
</dbReference>
<dbReference type="Proteomes" id="UP001238540">
    <property type="component" value="Unassembled WGS sequence"/>
</dbReference>
<dbReference type="InterPro" id="IPR018062">
    <property type="entry name" value="HTH_AraC-typ_CS"/>
</dbReference>
<proteinExistence type="predicted"/>
<evidence type="ECO:0000256" key="1">
    <source>
        <dbReference type="ARBA" id="ARBA00023015"/>
    </source>
</evidence>
<gene>
    <name evidence="5" type="ORF">QWZ16_20960</name>
</gene>
<dbReference type="SMART" id="SM00342">
    <property type="entry name" value="HTH_ARAC"/>
    <property type="match status" value="1"/>
</dbReference>
<evidence type="ECO:0000313" key="5">
    <source>
        <dbReference type="EMBL" id="MDN3612067.1"/>
    </source>
</evidence>
<dbReference type="InterPro" id="IPR009057">
    <property type="entry name" value="Homeodomain-like_sf"/>
</dbReference>
<evidence type="ECO:0000259" key="4">
    <source>
        <dbReference type="PROSITE" id="PS01124"/>
    </source>
</evidence>
<keyword evidence="1" id="KW-0805">Transcription regulation</keyword>
<evidence type="ECO:0000313" key="6">
    <source>
        <dbReference type="Proteomes" id="UP001238540"/>
    </source>
</evidence>
<evidence type="ECO:0000256" key="2">
    <source>
        <dbReference type="ARBA" id="ARBA00023125"/>
    </source>
</evidence>
<dbReference type="SUPFAM" id="SSF46689">
    <property type="entry name" value="Homeodomain-like"/>
    <property type="match status" value="1"/>
</dbReference>
<sequence length="286" mass="32656">MVGQLLDVLAQLKKINITHFSPQCSVRVHQLNNHPDIFDGHAYDCYELIMLVGGKGNRCIGDVISISVNKELILIPPFVSHVWDTNSTAEYAIVVLFSSDFMDSNIPEQAELMTWLSTLRQGVSLSLADPQHDQIYIEPLTKIKKSLPFERVLILLSVIHQFFCDCQLDADDRIVQPQAKLAHLTEFLQGEENKSLTSCAEALNMSDSTLKRWLKNDFDTTFTELYCQLRLKEAQKLLVRTGIPVNVVAEQSGFNSVRAFNEAFKKHLQVTPVVYRSQYKWRTVRR</sequence>
<dbReference type="EMBL" id="JAUFQC010000027">
    <property type="protein sequence ID" value="MDN3612067.1"/>
    <property type="molecule type" value="Genomic_DNA"/>
</dbReference>
<protein>
    <submittedName>
        <fullName evidence="5">AraC family transcriptional regulator</fullName>
    </submittedName>
</protein>
<dbReference type="InterPro" id="IPR018060">
    <property type="entry name" value="HTH_AraC"/>
</dbReference>
<dbReference type="PANTHER" id="PTHR43280:SF27">
    <property type="entry name" value="TRANSCRIPTIONAL REGULATOR MTLR"/>
    <property type="match status" value="1"/>
</dbReference>
<dbReference type="PROSITE" id="PS01124">
    <property type="entry name" value="HTH_ARAC_FAMILY_2"/>
    <property type="match status" value="1"/>
</dbReference>
<keyword evidence="3" id="KW-0804">Transcription</keyword>
<keyword evidence="6" id="KW-1185">Reference proteome</keyword>
<comment type="caution">
    <text evidence="5">The sequence shown here is derived from an EMBL/GenBank/DDBJ whole genome shotgun (WGS) entry which is preliminary data.</text>
</comment>
<accession>A0ABT8C130</accession>
<reference evidence="6" key="1">
    <citation type="journal article" date="2019" name="Int. J. Syst. Evol. Microbiol.">
        <title>The Global Catalogue of Microorganisms (GCM) 10K type strain sequencing project: providing services to taxonomists for standard genome sequencing and annotation.</title>
        <authorList>
            <consortium name="The Broad Institute Genomics Platform"/>
            <consortium name="The Broad Institute Genome Sequencing Center for Infectious Disease"/>
            <person name="Wu L."/>
            <person name="Ma J."/>
        </authorList>
    </citation>
    <scope>NUCLEOTIDE SEQUENCE [LARGE SCALE GENOMIC DNA]</scope>
    <source>
        <strain evidence="6">CECT 7398</strain>
    </source>
</reference>
<keyword evidence="2" id="KW-0238">DNA-binding</keyword>
<dbReference type="Gene3D" id="1.10.10.60">
    <property type="entry name" value="Homeodomain-like"/>
    <property type="match status" value="2"/>
</dbReference>
<name>A0ABT8C130_9VIBR</name>
<dbReference type="Pfam" id="PF12833">
    <property type="entry name" value="HTH_18"/>
    <property type="match status" value="1"/>
</dbReference>
<feature type="domain" description="HTH araC/xylS-type" evidence="4">
    <location>
        <begin position="178"/>
        <end position="278"/>
    </location>
</feature>
<dbReference type="RefSeq" id="WP_170882589.1">
    <property type="nucleotide sequence ID" value="NZ_JABEYA020000004.1"/>
</dbReference>
<organism evidence="5 6">
    <name type="scientific">Vibrio ostreicida</name>
    <dbReference type="NCBI Taxonomy" id="526588"/>
    <lineage>
        <taxon>Bacteria</taxon>
        <taxon>Pseudomonadati</taxon>
        <taxon>Pseudomonadota</taxon>
        <taxon>Gammaproteobacteria</taxon>
        <taxon>Vibrionales</taxon>
        <taxon>Vibrionaceae</taxon>
        <taxon>Vibrio</taxon>
    </lineage>
</organism>
<evidence type="ECO:0000256" key="3">
    <source>
        <dbReference type="ARBA" id="ARBA00023163"/>
    </source>
</evidence>